<keyword evidence="1" id="KW-0489">Methyltransferase</keyword>
<reference evidence="1" key="1">
    <citation type="submission" date="2018-02" db="EMBL/GenBank/DDBJ databases">
        <title>Rhizophora mucronata_Transcriptome.</title>
        <authorList>
            <person name="Meera S.P."/>
            <person name="Sreeshan A."/>
            <person name="Augustine A."/>
        </authorList>
    </citation>
    <scope>NUCLEOTIDE SEQUENCE</scope>
    <source>
        <tissue evidence="1">Leaf</tissue>
    </source>
</reference>
<evidence type="ECO:0000313" key="1">
    <source>
        <dbReference type="EMBL" id="MBX42909.1"/>
    </source>
</evidence>
<keyword evidence="1" id="KW-0808">Transferase</keyword>
<dbReference type="GO" id="GO:0032259">
    <property type="term" value="P:methylation"/>
    <property type="evidence" value="ECO:0007669"/>
    <property type="project" value="UniProtKB-KW"/>
</dbReference>
<dbReference type="GO" id="GO:0008168">
    <property type="term" value="F:methyltransferase activity"/>
    <property type="evidence" value="ECO:0007669"/>
    <property type="project" value="UniProtKB-KW"/>
</dbReference>
<accession>A0A2P2NK83</accession>
<protein>
    <submittedName>
        <fullName evidence="1">Putative methyltransferase PMT20</fullName>
    </submittedName>
</protein>
<organism evidence="1">
    <name type="scientific">Rhizophora mucronata</name>
    <name type="common">Asiatic mangrove</name>
    <dbReference type="NCBI Taxonomy" id="61149"/>
    <lineage>
        <taxon>Eukaryota</taxon>
        <taxon>Viridiplantae</taxon>
        <taxon>Streptophyta</taxon>
        <taxon>Embryophyta</taxon>
        <taxon>Tracheophyta</taxon>
        <taxon>Spermatophyta</taxon>
        <taxon>Magnoliopsida</taxon>
        <taxon>eudicotyledons</taxon>
        <taxon>Gunneridae</taxon>
        <taxon>Pentapetalae</taxon>
        <taxon>rosids</taxon>
        <taxon>fabids</taxon>
        <taxon>Malpighiales</taxon>
        <taxon>Rhizophoraceae</taxon>
        <taxon>Rhizophora</taxon>
    </lineage>
</organism>
<sequence length="65" mass="7190">MKSCKNCLLLCASNCIIKRVTLLCGRKLRITVAIISLLSLMPTHQSVMTALNQILHGILHFSLVL</sequence>
<dbReference type="EMBL" id="GGEC01062425">
    <property type="protein sequence ID" value="MBX42909.1"/>
    <property type="molecule type" value="Transcribed_RNA"/>
</dbReference>
<proteinExistence type="predicted"/>
<dbReference type="AlphaFoldDB" id="A0A2P2NK83"/>
<name>A0A2P2NK83_RHIMU</name>